<dbReference type="InterPro" id="IPR001130">
    <property type="entry name" value="TatD-like"/>
</dbReference>
<dbReference type="NCBIfam" id="TIGR00010">
    <property type="entry name" value="YchF/TatD family DNA exonuclease"/>
    <property type="match status" value="1"/>
</dbReference>
<dbReference type="GO" id="GO:0016787">
    <property type="term" value="F:hydrolase activity"/>
    <property type="evidence" value="ECO:0007669"/>
    <property type="project" value="UniProtKB-KW"/>
</dbReference>
<sequence>MNISIFDAHSHYDDEEFDEDRDQVIKELKDHDIVGVLNCGSSIEGSRFSVKLTKKYDIFYAAVGIHPEYAYKFNDDTIKELRELAKNKKVRAIGEIGLDYYYRENPSRDVQKAVFIRQMELARELNLPVIIHDREAHEDTLNIIKQFKDVIGEIHCFSGSVEFARECLKSGYYIGFTGVVTFKNAKKVINVAREVPVDRILVETDCPYMTPVPFRGKRNRSEYIQFIMSKIAEIKELEIEEISKITISNTKHLLNL</sequence>
<dbReference type="PANTHER" id="PTHR46124">
    <property type="entry name" value="D-AMINOACYL-TRNA DEACYLASE"/>
    <property type="match status" value="1"/>
</dbReference>
<comment type="caution">
    <text evidence="3">The sequence shown here is derived from an EMBL/GenBank/DDBJ whole genome shotgun (WGS) entry which is preliminary data.</text>
</comment>
<dbReference type="RefSeq" id="WP_179978148.1">
    <property type="nucleotide sequence ID" value="NZ_JAJJPB010000001.1"/>
</dbReference>
<dbReference type="PROSITE" id="PS01091">
    <property type="entry name" value="TATD_3"/>
    <property type="match status" value="1"/>
</dbReference>
<evidence type="ECO:0000256" key="2">
    <source>
        <dbReference type="ARBA" id="ARBA00022801"/>
    </source>
</evidence>
<evidence type="ECO:0000313" key="4">
    <source>
        <dbReference type="Proteomes" id="UP001165422"/>
    </source>
</evidence>
<dbReference type="EMBL" id="JAJJPB010000001">
    <property type="protein sequence ID" value="MCC9293738.1"/>
    <property type="molecule type" value="Genomic_DNA"/>
</dbReference>
<keyword evidence="2 3" id="KW-0378">Hydrolase</keyword>
<dbReference type="Proteomes" id="UP001165422">
    <property type="component" value="Unassembled WGS sequence"/>
</dbReference>
<keyword evidence="4" id="KW-1185">Reference proteome</keyword>
<dbReference type="PROSITE" id="PS01090">
    <property type="entry name" value="TATD_2"/>
    <property type="match status" value="1"/>
</dbReference>
<dbReference type="InterPro" id="IPR032466">
    <property type="entry name" value="Metal_Hydrolase"/>
</dbReference>
<evidence type="ECO:0000256" key="1">
    <source>
        <dbReference type="ARBA" id="ARBA00022723"/>
    </source>
</evidence>
<dbReference type="InterPro" id="IPR018228">
    <property type="entry name" value="DNase_TatD-rel_CS"/>
</dbReference>
<dbReference type="PIRSF" id="PIRSF005902">
    <property type="entry name" value="DNase_TatD"/>
    <property type="match status" value="1"/>
</dbReference>
<dbReference type="PANTHER" id="PTHR46124:SF2">
    <property type="entry name" value="D-AMINOACYL-TRNA DEACYLASE"/>
    <property type="match status" value="1"/>
</dbReference>
<dbReference type="CDD" id="cd01310">
    <property type="entry name" value="TatD_DNAse"/>
    <property type="match status" value="1"/>
</dbReference>
<reference evidence="3" key="1">
    <citation type="submission" date="2021-11" db="EMBL/GenBank/DDBJ databases">
        <authorList>
            <person name="Qingchun L."/>
            <person name="Dong Z."/>
            <person name="Zongwei Q."/>
            <person name="Jia Z."/>
            <person name="Duotao L."/>
        </authorList>
    </citation>
    <scope>NUCLEOTIDE SEQUENCE</scope>
    <source>
        <strain evidence="3">WLY-B-L2</strain>
    </source>
</reference>
<keyword evidence="1" id="KW-0479">Metal-binding</keyword>
<name>A0ABS8N1R4_9CLOT</name>
<dbReference type="SUPFAM" id="SSF51556">
    <property type="entry name" value="Metallo-dependent hydrolases"/>
    <property type="match status" value="1"/>
</dbReference>
<evidence type="ECO:0000313" key="3">
    <source>
        <dbReference type="EMBL" id="MCC9293738.1"/>
    </source>
</evidence>
<protein>
    <submittedName>
        <fullName evidence="3">TatD family hydrolase</fullName>
    </submittedName>
</protein>
<gene>
    <name evidence="3" type="ORF">LN736_02485</name>
</gene>
<proteinExistence type="predicted"/>
<dbReference type="Pfam" id="PF01026">
    <property type="entry name" value="TatD_DNase"/>
    <property type="match status" value="1"/>
</dbReference>
<accession>A0ABS8N1R4</accession>
<dbReference type="Gene3D" id="3.20.20.140">
    <property type="entry name" value="Metal-dependent hydrolases"/>
    <property type="match status" value="1"/>
</dbReference>
<organism evidence="3 4">
    <name type="scientific">Clostridium aromativorans</name>
    <dbReference type="NCBI Taxonomy" id="2836848"/>
    <lineage>
        <taxon>Bacteria</taxon>
        <taxon>Bacillati</taxon>
        <taxon>Bacillota</taxon>
        <taxon>Clostridia</taxon>
        <taxon>Eubacteriales</taxon>
        <taxon>Clostridiaceae</taxon>
        <taxon>Clostridium</taxon>
    </lineage>
</organism>
<dbReference type="InterPro" id="IPR015991">
    <property type="entry name" value="TatD/YcfH-like"/>
</dbReference>